<feature type="chain" id="PRO_5012431806" evidence="8">
    <location>
        <begin position="20"/>
        <end position="458"/>
    </location>
</feature>
<dbReference type="SUPFAM" id="SSF56954">
    <property type="entry name" value="Outer membrane efflux proteins (OEP)"/>
    <property type="match status" value="1"/>
</dbReference>
<dbReference type="GO" id="GO:0015562">
    <property type="term" value="F:efflux transmembrane transporter activity"/>
    <property type="evidence" value="ECO:0007669"/>
    <property type="project" value="InterPro"/>
</dbReference>
<dbReference type="PANTHER" id="PTHR30026">
    <property type="entry name" value="OUTER MEMBRANE PROTEIN TOLC"/>
    <property type="match status" value="1"/>
</dbReference>
<evidence type="ECO:0000256" key="5">
    <source>
        <dbReference type="ARBA" id="ARBA00022692"/>
    </source>
</evidence>
<comment type="subcellular location">
    <subcellularLocation>
        <location evidence="1">Cell outer membrane</location>
    </subcellularLocation>
</comment>
<reference evidence="9 10" key="1">
    <citation type="submission" date="2016-11" db="EMBL/GenBank/DDBJ databases">
        <authorList>
            <person name="Jaros S."/>
            <person name="Januszkiewicz K."/>
            <person name="Wedrychowicz H."/>
        </authorList>
    </citation>
    <scope>NUCLEOTIDE SEQUENCE [LARGE SCALE GENOMIC DNA]</scope>
    <source>
        <strain evidence="9 10">DSM 26897</strain>
    </source>
</reference>
<evidence type="ECO:0000256" key="3">
    <source>
        <dbReference type="ARBA" id="ARBA00022448"/>
    </source>
</evidence>
<proteinExistence type="inferred from homology"/>
<comment type="similarity">
    <text evidence="2">Belongs to the outer membrane factor (OMF) (TC 1.B.17) family.</text>
</comment>
<feature type="signal peptide" evidence="8">
    <location>
        <begin position="1"/>
        <end position="19"/>
    </location>
</feature>
<evidence type="ECO:0000256" key="7">
    <source>
        <dbReference type="ARBA" id="ARBA00023237"/>
    </source>
</evidence>
<dbReference type="EMBL" id="FQUO01000011">
    <property type="protein sequence ID" value="SHF68218.1"/>
    <property type="molecule type" value="Genomic_DNA"/>
</dbReference>
<evidence type="ECO:0000256" key="4">
    <source>
        <dbReference type="ARBA" id="ARBA00022452"/>
    </source>
</evidence>
<evidence type="ECO:0000256" key="6">
    <source>
        <dbReference type="ARBA" id="ARBA00023136"/>
    </source>
</evidence>
<dbReference type="Pfam" id="PF02321">
    <property type="entry name" value="OEP"/>
    <property type="match status" value="2"/>
</dbReference>
<evidence type="ECO:0000256" key="2">
    <source>
        <dbReference type="ARBA" id="ARBA00007613"/>
    </source>
</evidence>
<evidence type="ECO:0000256" key="8">
    <source>
        <dbReference type="SAM" id="SignalP"/>
    </source>
</evidence>
<keyword evidence="4" id="KW-1134">Transmembrane beta strand</keyword>
<dbReference type="Gene3D" id="1.20.1600.10">
    <property type="entry name" value="Outer membrane efflux proteins (OEP)"/>
    <property type="match status" value="1"/>
</dbReference>
<dbReference type="GO" id="GO:1990281">
    <property type="term" value="C:efflux pump complex"/>
    <property type="evidence" value="ECO:0007669"/>
    <property type="project" value="TreeGrafter"/>
</dbReference>
<accession>A0A1M5DMG5</accession>
<dbReference type="PANTHER" id="PTHR30026:SF20">
    <property type="entry name" value="OUTER MEMBRANE PROTEIN TOLC"/>
    <property type="match status" value="1"/>
</dbReference>
<organism evidence="9 10">
    <name type="scientific">Cnuella takakiae</name>
    <dbReference type="NCBI Taxonomy" id="1302690"/>
    <lineage>
        <taxon>Bacteria</taxon>
        <taxon>Pseudomonadati</taxon>
        <taxon>Bacteroidota</taxon>
        <taxon>Chitinophagia</taxon>
        <taxon>Chitinophagales</taxon>
        <taxon>Chitinophagaceae</taxon>
        <taxon>Cnuella</taxon>
    </lineage>
</organism>
<keyword evidence="10" id="KW-1185">Reference proteome</keyword>
<dbReference type="InterPro" id="IPR051906">
    <property type="entry name" value="TolC-like"/>
</dbReference>
<sequence length="458" mass="52771">MMKRLLLLVFPFLSLWSQAQPVFTQRAFFDVIRAYHPVARQAQLQVDIARAEITVARGAFDPTIGTDLGLKEFKGTEYYNYRNHQLNIPTWFGINLNAGLEYLDGTRTNPEDTKGKSSYIGVAVPLAKGLLMDERRAALQQARIFQRSSLEEQRIMLNDLLYDAAKAYWDWWEQHETYKLFQAAYDNASQRFRLIKTAYEIGERPAIDTLEALAQLQSFQVQRAQVAQELQNARLQLSVYLWQSEGEPYDLPADVAPAVPDGPVLADIEAMEQLVANHPALRQYGFKLDALQIDRRLKLQYMLPYATFKYNQLVSGHGITGAFKEPLFHNNFRYGLSLSMPLRISEGRGLYRQARLKIESTEWERLNKQVQLQTKVRQSRNDWEQLLQQVSLQRTAVTQYATLQRAEEVRFFNGESSLFLINSREIKTLEARQKLIELQSKQQKAAVSIRWAAGVLAN</sequence>
<dbReference type="GO" id="GO:0015288">
    <property type="term" value="F:porin activity"/>
    <property type="evidence" value="ECO:0007669"/>
    <property type="project" value="TreeGrafter"/>
</dbReference>
<keyword evidence="6" id="KW-0472">Membrane</keyword>
<dbReference type="InterPro" id="IPR003423">
    <property type="entry name" value="OMP_efflux"/>
</dbReference>
<dbReference type="STRING" id="1302690.BUE76_20180"/>
<evidence type="ECO:0000313" key="10">
    <source>
        <dbReference type="Proteomes" id="UP000184368"/>
    </source>
</evidence>
<evidence type="ECO:0000313" key="9">
    <source>
        <dbReference type="EMBL" id="SHF68218.1"/>
    </source>
</evidence>
<keyword evidence="5" id="KW-0812">Transmembrane</keyword>
<dbReference type="Proteomes" id="UP000184368">
    <property type="component" value="Unassembled WGS sequence"/>
</dbReference>
<gene>
    <name evidence="9" type="ORF">SAMN05444008_1115</name>
</gene>
<keyword evidence="3" id="KW-0813">Transport</keyword>
<dbReference type="GO" id="GO:0009279">
    <property type="term" value="C:cell outer membrane"/>
    <property type="evidence" value="ECO:0007669"/>
    <property type="project" value="UniProtKB-SubCell"/>
</dbReference>
<dbReference type="AlphaFoldDB" id="A0A1M5DMG5"/>
<evidence type="ECO:0000256" key="1">
    <source>
        <dbReference type="ARBA" id="ARBA00004442"/>
    </source>
</evidence>
<keyword evidence="8" id="KW-0732">Signal</keyword>
<keyword evidence="7" id="KW-0998">Cell outer membrane</keyword>
<protein>
    <submittedName>
        <fullName evidence="9">Outer membrane protein TolC</fullName>
    </submittedName>
</protein>
<name>A0A1M5DMG5_9BACT</name>